<dbReference type="OrthoDB" id="19174at2759"/>
<dbReference type="Proteomes" id="UP000009168">
    <property type="component" value="Unassembled WGS sequence"/>
</dbReference>
<evidence type="ECO:0000256" key="3">
    <source>
        <dbReference type="PROSITE-ProRule" id="PRU00023"/>
    </source>
</evidence>
<feature type="region of interest" description="Disordered" evidence="5">
    <location>
        <begin position="299"/>
        <end position="322"/>
    </location>
</feature>
<feature type="repeat" description="ANK" evidence="3">
    <location>
        <begin position="578"/>
        <end position="610"/>
    </location>
</feature>
<sequence length="728" mass="84880">MSSLNSSVKKQIGNSKTSKKLPKINNSLASLKSLSQLWIASQDVSNVIPNNLNESINIQTNKALKQDSGFDNFIFQDNFTKKKITYADLKSEASQRLAQSSNNITKSINSLNEGANLHSFHLNNISQNLSNINESMQQQNASNVSKLNLSAINPKVNSQIIDFQREMKNSIKQFTDYAIILKSSEQQVKTLVKQQLQKYENEVNSRQPNFNSKRLDYIDAQKDILRIEKNSLHSLLNDENFKFNPKLHKMNFVTLCQMSPEDRAKIEEYFKESLRQEPLQQQNNANQDQNTKYQSYTDLVIPHNNDDDNQLEEKQVPSQKEKKKKFNFNEAFDPFKPKKILKNYGKKKKIFDLFQEQNHELTLADKVDLIKENLKENVILKLKQQYSIKNSHLIVPPLEYLSFKDLDVDRNIIILKYLNEEKAKLAKELQENQEIKEKIETQQSEKLPPIKNQQQAYISTDKLPQIQKTDKINKIQSHKLIQSQSHLDEEEETQAIQLQELPEKEILKPFYEMTHNKTDDQIMQEQKKQLEELKQRFKSKQITEEEELFCRRLAENDLIEIEFLLDRNPDLINTIDKEGDTVLHMASRKCNLKVIKYLLSKGANLHALNSNKKTPIEICRLIKRNKLEYVSSFILNSMHQLQFVKSSSKTILKKQNYKINGGALNNYLKKMAVWSCHKSSEKIITQQINKININKQIIQGSNSFINQYLLNKQINQLIDHFPLSIKKK</sequence>
<dbReference type="EMBL" id="GG662465">
    <property type="protein sequence ID" value="EAR82569.2"/>
    <property type="molecule type" value="Genomic_DNA"/>
</dbReference>
<keyword evidence="1" id="KW-0677">Repeat</keyword>
<name>Q22B84_TETTS</name>
<protein>
    <submittedName>
        <fullName evidence="6">Ankyrin domain protein</fullName>
    </submittedName>
</protein>
<dbReference type="SMART" id="SM00248">
    <property type="entry name" value="ANK"/>
    <property type="match status" value="1"/>
</dbReference>
<evidence type="ECO:0000313" key="7">
    <source>
        <dbReference type="Proteomes" id="UP000009168"/>
    </source>
</evidence>
<organism evidence="6 7">
    <name type="scientific">Tetrahymena thermophila (strain SB210)</name>
    <dbReference type="NCBI Taxonomy" id="312017"/>
    <lineage>
        <taxon>Eukaryota</taxon>
        <taxon>Sar</taxon>
        <taxon>Alveolata</taxon>
        <taxon>Ciliophora</taxon>
        <taxon>Intramacronucleata</taxon>
        <taxon>Oligohymenophorea</taxon>
        <taxon>Hymenostomatida</taxon>
        <taxon>Tetrahymenina</taxon>
        <taxon>Tetrahymenidae</taxon>
        <taxon>Tetrahymena</taxon>
    </lineage>
</organism>
<keyword evidence="2 3" id="KW-0040">ANK repeat</keyword>
<dbReference type="GO" id="GO:0004842">
    <property type="term" value="F:ubiquitin-protein transferase activity"/>
    <property type="evidence" value="ECO:0007669"/>
    <property type="project" value="TreeGrafter"/>
</dbReference>
<dbReference type="KEGG" id="tet:TTHERM_01108710"/>
<dbReference type="PROSITE" id="PS50088">
    <property type="entry name" value="ANK_REPEAT"/>
    <property type="match status" value="1"/>
</dbReference>
<proteinExistence type="predicted"/>
<feature type="coiled-coil region" evidence="4">
    <location>
        <begin position="415"/>
        <end position="445"/>
    </location>
</feature>
<dbReference type="GeneID" id="7829599"/>
<dbReference type="InterPro" id="IPR036770">
    <property type="entry name" value="Ankyrin_rpt-contain_sf"/>
</dbReference>
<accession>Q22B84</accession>
<gene>
    <name evidence="6" type="ORF">TTHERM_01108710</name>
</gene>
<dbReference type="PROSITE" id="PS50297">
    <property type="entry name" value="ANK_REP_REGION"/>
    <property type="match status" value="1"/>
</dbReference>
<reference evidence="7" key="1">
    <citation type="journal article" date="2006" name="PLoS Biol.">
        <title>Macronuclear genome sequence of the ciliate Tetrahymena thermophila, a model eukaryote.</title>
        <authorList>
            <person name="Eisen J.A."/>
            <person name="Coyne R.S."/>
            <person name="Wu M."/>
            <person name="Wu D."/>
            <person name="Thiagarajan M."/>
            <person name="Wortman J.R."/>
            <person name="Badger J.H."/>
            <person name="Ren Q."/>
            <person name="Amedeo P."/>
            <person name="Jones K.M."/>
            <person name="Tallon L.J."/>
            <person name="Delcher A.L."/>
            <person name="Salzberg S.L."/>
            <person name="Silva J.C."/>
            <person name="Haas B.J."/>
            <person name="Majoros W.H."/>
            <person name="Farzad M."/>
            <person name="Carlton J.M."/>
            <person name="Smith R.K. Jr."/>
            <person name="Garg J."/>
            <person name="Pearlman R.E."/>
            <person name="Karrer K.M."/>
            <person name="Sun L."/>
            <person name="Manning G."/>
            <person name="Elde N.C."/>
            <person name="Turkewitz A.P."/>
            <person name="Asai D.J."/>
            <person name="Wilkes D.E."/>
            <person name="Wang Y."/>
            <person name="Cai H."/>
            <person name="Collins K."/>
            <person name="Stewart B.A."/>
            <person name="Lee S.R."/>
            <person name="Wilamowska K."/>
            <person name="Weinberg Z."/>
            <person name="Ruzzo W.L."/>
            <person name="Wloga D."/>
            <person name="Gaertig J."/>
            <person name="Frankel J."/>
            <person name="Tsao C.-C."/>
            <person name="Gorovsky M.A."/>
            <person name="Keeling P.J."/>
            <person name="Waller R.F."/>
            <person name="Patron N.J."/>
            <person name="Cherry J.M."/>
            <person name="Stover N.A."/>
            <person name="Krieger C.J."/>
            <person name="del Toro C."/>
            <person name="Ryder H.F."/>
            <person name="Williamson S.C."/>
            <person name="Barbeau R.A."/>
            <person name="Hamilton E.P."/>
            <person name="Orias E."/>
        </authorList>
    </citation>
    <scope>NUCLEOTIDE SEQUENCE [LARGE SCALE GENOMIC DNA]</scope>
    <source>
        <strain evidence="7">SB210</strain>
    </source>
</reference>
<evidence type="ECO:0000256" key="2">
    <source>
        <dbReference type="ARBA" id="ARBA00023043"/>
    </source>
</evidence>
<dbReference type="InParanoid" id="Q22B84"/>
<dbReference type="SUPFAM" id="SSF48403">
    <property type="entry name" value="Ankyrin repeat"/>
    <property type="match status" value="1"/>
</dbReference>
<evidence type="ECO:0000256" key="1">
    <source>
        <dbReference type="ARBA" id="ARBA00022737"/>
    </source>
</evidence>
<dbReference type="Gene3D" id="1.25.40.20">
    <property type="entry name" value="Ankyrin repeat-containing domain"/>
    <property type="match status" value="1"/>
</dbReference>
<feature type="coiled-coil region" evidence="4">
    <location>
        <begin position="516"/>
        <end position="547"/>
    </location>
</feature>
<evidence type="ECO:0000313" key="6">
    <source>
        <dbReference type="EMBL" id="EAR82569.2"/>
    </source>
</evidence>
<dbReference type="HOGENOM" id="CLU_439751_0_0_1"/>
<keyword evidence="4" id="KW-0175">Coiled coil</keyword>
<dbReference type="RefSeq" id="XP_001030232.2">
    <property type="nucleotide sequence ID" value="XM_001030232.2"/>
</dbReference>
<keyword evidence="7" id="KW-1185">Reference proteome</keyword>
<dbReference type="Pfam" id="PF13637">
    <property type="entry name" value="Ank_4"/>
    <property type="match status" value="1"/>
</dbReference>
<dbReference type="GO" id="GO:0085020">
    <property type="term" value="P:protein K6-linked ubiquitination"/>
    <property type="evidence" value="ECO:0007669"/>
    <property type="project" value="TreeGrafter"/>
</dbReference>
<dbReference type="PANTHER" id="PTHR24171:SF8">
    <property type="entry name" value="BRCA1-ASSOCIATED RING DOMAIN PROTEIN 1"/>
    <property type="match status" value="1"/>
</dbReference>
<dbReference type="InterPro" id="IPR002110">
    <property type="entry name" value="Ankyrin_rpt"/>
</dbReference>
<evidence type="ECO:0000256" key="5">
    <source>
        <dbReference type="SAM" id="MobiDB-lite"/>
    </source>
</evidence>
<evidence type="ECO:0000256" key="4">
    <source>
        <dbReference type="SAM" id="Coils"/>
    </source>
</evidence>
<dbReference type="PANTHER" id="PTHR24171">
    <property type="entry name" value="ANKYRIN REPEAT DOMAIN-CONTAINING PROTEIN 39-RELATED"/>
    <property type="match status" value="1"/>
</dbReference>
<dbReference type="AlphaFoldDB" id="Q22B84"/>